<reference evidence="3 4" key="1">
    <citation type="journal article" date="2014" name="J. Infect. Dis.">
        <title>Molecular characterization of a novel botulinum neurotoxin type H gene.</title>
        <authorList>
            <person name="Dover N."/>
            <person name="Barash J.R."/>
            <person name="Hill K.K."/>
            <person name="Xie G."/>
            <person name="Arnon S.S."/>
        </authorList>
    </citation>
    <scope>NUCLEOTIDE SEQUENCE [LARGE SCALE GENOMIC DNA]</scope>
    <source>
        <strain evidence="3 4">IBCA10-7060</strain>
    </source>
</reference>
<feature type="region of interest" description="Disordered" evidence="2">
    <location>
        <begin position="147"/>
        <end position="168"/>
    </location>
</feature>
<dbReference type="EMBL" id="CP069280">
    <property type="protein sequence ID" value="QRI52855.1"/>
    <property type="molecule type" value="Genomic_DNA"/>
</dbReference>
<dbReference type="Proteomes" id="UP000663464">
    <property type="component" value="Chromosome"/>
</dbReference>
<proteinExistence type="predicted"/>
<evidence type="ECO:0000313" key="3">
    <source>
        <dbReference type="EMBL" id="QRI52855.1"/>
    </source>
</evidence>
<dbReference type="AlphaFoldDB" id="A0ABD7CHJ2"/>
<keyword evidence="1" id="KW-0175">Coiled coil</keyword>
<accession>A0ABD7CHJ2</accession>
<sequence>MPKLSEILGEHFKQIPEELQTKYKDVDLVDSKQYITKDKFNALNEQLKTANTTITDLKKSNKDNEDLQTKVTDYETKVKDYEKKIQDMQFNYALEGALKGANVRNTKAVKALLDLEDIKLEGENILGLNEQIEAIKKSDSYLFTEEQKPQFSGIKPTDNSIKDPVPKDTSKMSYTELCNYLEENPNAQI</sequence>
<feature type="coiled-coil region" evidence="1">
    <location>
        <begin position="40"/>
        <end position="91"/>
    </location>
</feature>
<dbReference type="Pfam" id="PF06810">
    <property type="entry name" value="Phage_scaffold"/>
    <property type="match status" value="1"/>
</dbReference>
<dbReference type="RefSeq" id="WP_047404001.1">
    <property type="nucleotide sequence ID" value="NZ_CP069280.1"/>
</dbReference>
<dbReference type="InterPro" id="IPR009636">
    <property type="entry name" value="SCAF"/>
</dbReference>
<evidence type="ECO:0000313" key="4">
    <source>
        <dbReference type="Proteomes" id="UP000663464"/>
    </source>
</evidence>
<organism evidence="3 4">
    <name type="scientific">Clostridium botulinum</name>
    <dbReference type="NCBI Taxonomy" id="1491"/>
    <lineage>
        <taxon>Bacteria</taxon>
        <taxon>Bacillati</taxon>
        <taxon>Bacillota</taxon>
        <taxon>Clostridia</taxon>
        <taxon>Eubacteriales</taxon>
        <taxon>Clostridiaceae</taxon>
        <taxon>Clostridium</taxon>
    </lineage>
</organism>
<gene>
    <name evidence="3" type="ORF">JQS73_15680</name>
</gene>
<evidence type="ECO:0000256" key="2">
    <source>
        <dbReference type="SAM" id="MobiDB-lite"/>
    </source>
</evidence>
<name>A0ABD7CHJ2_CLOBO</name>
<evidence type="ECO:0000256" key="1">
    <source>
        <dbReference type="SAM" id="Coils"/>
    </source>
</evidence>
<protein>
    <submittedName>
        <fullName evidence="3">Phage scaffolding protein</fullName>
    </submittedName>
</protein>